<feature type="region of interest" description="Disordered" evidence="1">
    <location>
        <begin position="121"/>
        <end position="140"/>
    </location>
</feature>
<organism evidence="2 3">
    <name type="scientific">Rotaria magnacalcarata</name>
    <dbReference type="NCBI Taxonomy" id="392030"/>
    <lineage>
        <taxon>Eukaryota</taxon>
        <taxon>Metazoa</taxon>
        <taxon>Spiralia</taxon>
        <taxon>Gnathifera</taxon>
        <taxon>Rotifera</taxon>
        <taxon>Eurotatoria</taxon>
        <taxon>Bdelloidea</taxon>
        <taxon>Philodinida</taxon>
        <taxon>Philodinidae</taxon>
        <taxon>Rotaria</taxon>
    </lineage>
</organism>
<evidence type="ECO:0000313" key="3">
    <source>
        <dbReference type="Proteomes" id="UP000663824"/>
    </source>
</evidence>
<reference evidence="2" key="1">
    <citation type="submission" date="2021-02" db="EMBL/GenBank/DDBJ databases">
        <authorList>
            <person name="Nowell W R."/>
        </authorList>
    </citation>
    <scope>NUCLEOTIDE SEQUENCE</scope>
</reference>
<evidence type="ECO:0000313" key="2">
    <source>
        <dbReference type="EMBL" id="CAF2051671.1"/>
    </source>
</evidence>
<name>A0A816PQE9_9BILA</name>
<comment type="caution">
    <text evidence="2">The sequence shown here is derived from an EMBL/GenBank/DDBJ whole genome shotgun (WGS) entry which is preliminary data.</text>
</comment>
<sequence>MSKSCMIPFIASDNQFLVTRNTLLPKPTVKERETQNRIAAVSIDKEIDNHNTKEKTTTITTISKQNKPNKFENTLFLHYTHEKRLHSLKRDIHKIYSEIFQDTIGIDFRLIVGHRNHRNTGHELIQKRPHSSLLKPTPLP</sequence>
<dbReference type="Proteomes" id="UP000663824">
    <property type="component" value="Unassembled WGS sequence"/>
</dbReference>
<protein>
    <submittedName>
        <fullName evidence="2">Uncharacterized protein</fullName>
    </submittedName>
</protein>
<gene>
    <name evidence="2" type="ORF">MBJ925_LOCUS13157</name>
</gene>
<dbReference type="EMBL" id="CAJNRE010005945">
    <property type="protein sequence ID" value="CAF2051671.1"/>
    <property type="molecule type" value="Genomic_DNA"/>
</dbReference>
<feature type="non-terminal residue" evidence="2">
    <location>
        <position position="140"/>
    </location>
</feature>
<proteinExistence type="predicted"/>
<dbReference type="AlphaFoldDB" id="A0A816PQE9"/>
<accession>A0A816PQE9</accession>
<evidence type="ECO:0000256" key="1">
    <source>
        <dbReference type="SAM" id="MobiDB-lite"/>
    </source>
</evidence>